<dbReference type="Gene3D" id="3.40.50.2000">
    <property type="entry name" value="Glycogen Phosphorylase B"/>
    <property type="match status" value="2"/>
</dbReference>
<keyword evidence="3" id="KW-0808">Transferase</keyword>
<dbReference type="Pfam" id="PF13692">
    <property type="entry name" value="Glyco_trans_1_4"/>
    <property type="match status" value="1"/>
</dbReference>
<name>A0A538TZG0_UNCEI</name>
<organism evidence="3 4">
    <name type="scientific">Eiseniibacteriota bacterium</name>
    <dbReference type="NCBI Taxonomy" id="2212470"/>
    <lineage>
        <taxon>Bacteria</taxon>
        <taxon>Candidatus Eiseniibacteriota</taxon>
    </lineage>
</organism>
<accession>A0A538TZG0</accession>
<dbReference type="PANTHER" id="PTHR45947">
    <property type="entry name" value="SULFOQUINOVOSYL TRANSFERASE SQD2"/>
    <property type="match status" value="1"/>
</dbReference>
<feature type="compositionally biased region" description="Gly residues" evidence="1">
    <location>
        <begin position="12"/>
        <end position="24"/>
    </location>
</feature>
<evidence type="ECO:0000313" key="4">
    <source>
        <dbReference type="Proteomes" id="UP000319771"/>
    </source>
</evidence>
<dbReference type="AlphaFoldDB" id="A0A538TZG0"/>
<reference evidence="3 4" key="1">
    <citation type="journal article" date="2019" name="Nat. Microbiol.">
        <title>Mediterranean grassland soil C-N compound turnover is dependent on rainfall and depth, and is mediated by genomically divergent microorganisms.</title>
        <authorList>
            <person name="Diamond S."/>
            <person name="Andeer P.F."/>
            <person name="Li Z."/>
            <person name="Crits-Christoph A."/>
            <person name="Burstein D."/>
            <person name="Anantharaman K."/>
            <person name="Lane K.R."/>
            <person name="Thomas B.C."/>
            <person name="Pan C."/>
            <person name="Northen T.R."/>
            <person name="Banfield J.F."/>
        </authorList>
    </citation>
    <scope>NUCLEOTIDE SEQUENCE [LARGE SCALE GENOMIC DNA]</scope>
    <source>
        <strain evidence="3">WS_11</strain>
    </source>
</reference>
<dbReference type="SUPFAM" id="SSF53756">
    <property type="entry name" value="UDP-Glycosyltransferase/glycogen phosphorylase"/>
    <property type="match status" value="1"/>
</dbReference>
<dbReference type="Pfam" id="PF13579">
    <property type="entry name" value="Glyco_trans_4_4"/>
    <property type="match status" value="1"/>
</dbReference>
<evidence type="ECO:0000256" key="1">
    <source>
        <dbReference type="SAM" id="MobiDB-lite"/>
    </source>
</evidence>
<dbReference type="GO" id="GO:0016758">
    <property type="term" value="F:hexosyltransferase activity"/>
    <property type="evidence" value="ECO:0007669"/>
    <property type="project" value="TreeGrafter"/>
</dbReference>
<gene>
    <name evidence="3" type="ORF">E6K81_16005</name>
</gene>
<dbReference type="CDD" id="cd03794">
    <property type="entry name" value="GT4_WbuB-like"/>
    <property type="match status" value="1"/>
</dbReference>
<sequence>MQATPPPRARRGGAGPCRGGGSGGLHDRPPGAVPCALAHRRPTWRDPVARVLVFYQYYCTPRGAWGTRYYEFSRRWVRAGHAVTIVTSIYDKSDLTPTGFVTRLDVEGAHIIAFDLRLSNKHGMARRLWTFLLYSLLGSWYALTLPADVVVASSGPISIGVPGLMARWLRGKPLIFEVRDLWPEGAIQLGLLPSRLGRRVAHAFERLCYRSARVVVALSPGMAEGVNRVAPRARVAVISNAADLELFDPARGGGEAAPVGAPPDLNGRSVVLYAGTLGRANSSTEIVDLATELKARGADDVRIAVLGDGYERPDMERLARARGLENLVFLGLQPKAAVAAWHARAALTLCAFKPYPVLATCSPNKLFDSLSAGRPVINNTDGWIRDLLERHDCGMSYPAGDVRRAAEQIVALCHDPARREAMGRRARALAETEFSLDHLADRFAGLFTP</sequence>
<comment type="caution">
    <text evidence="3">The sequence shown here is derived from an EMBL/GenBank/DDBJ whole genome shotgun (WGS) entry which is preliminary data.</text>
</comment>
<protein>
    <submittedName>
        <fullName evidence="3">Glycosyltransferase family 4 protein</fullName>
    </submittedName>
</protein>
<proteinExistence type="predicted"/>
<dbReference type="EMBL" id="VBPB01000357">
    <property type="protein sequence ID" value="TMQ68961.1"/>
    <property type="molecule type" value="Genomic_DNA"/>
</dbReference>
<dbReference type="PANTHER" id="PTHR45947:SF3">
    <property type="entry name" value="SULFOQUINOVOSYL TRANSFERASE SQD2"/>
    <property type="match status" value="1"/>
</dbReference>
<evidence type="ECO:0000313" key="3">
    <source>
        <dbReference type="EMBL" id="TMQ68961.1"/>
    </source>
</evidence>
<dbReference type="InterPro" id="IPR028098">
    <property type="entry name" value="Glyco_trans_4-like_N"/>
</dbReference>
<feature type="domain" description="Glycosyltransferase subfamily 4-like N-terminal" evidence="2">
    <location>
        <begin position="66"/>
        <end position="240"/>
    </location>
</feature>
<dbReference type="InterPro" id="IPR050194">
    <property type="entry name" value="Glycosyltransferase_grp1"/>
</dbReference>
<evidence type="ECO:0000259" key="2">
    <source>
        <dbReference type="Pfam" id="PF13579"/>
    </source>
</evidence>
<feature type="region of interest" description="Disordered" evidence="1">
    <location>
        <begin position="1"/>
        <end position="28"/>
    </location>
</feature>
<dbReference type="Proteomes" id="UP000319771">
    <property type="component" value="Unassembled WGS sequence"/>
</dbReference>